<proteinExistence type="predicted"/>
<feature type="domain" description="LUD" evidence="1">
    <location>
        <begin position="92"/>
        <end position="191"/>
    </location>
</feature>
<dbReference type="InterPro" id="IPR024185">
    <property type="entry name" value="FTHF_cligase-like_sf"/>
</dbReference>
<dbReference type="EMBL" id="JAJPWV010000002">
    <property type="protein sequence ID" value="MCD8740005.1"/>
    <property type="molecule type" value="Genomic_DNA"/>
</dbReference>
<evidence type="ECO:0000313" key="2">
    <source>
        <dbReference type="EMBL" id="MCD8740005.1"/>
    </source>
</evidence>
<evidence type="ECO:0000259" key="1">
    <source>
        <dbReference type="Pfam" id="PF02589"/>
    </source>
</evidence>
<protein>
    <submittedName>
        <fullName evidence="2">LUD domain-containing protein</fullName>
    </submittedName>
</protein>
<dbReference type="Proteomes" id="UP001199919">
    <property type="component" value="Unassembled WGS sequence"/>
</dbReference>
<dbReference type="PANTHER" id="PTHR43682:SF1">
    <property type="entry name" value="LACTATE UTILIZATION PROTEIN C"/>
    <property type="match status" value="1"/>
</dbReference>
<dbReference type="SUPFAM" id="SSF100950">
    <property type="entry name" value="NagB/RpiA/CoA transferase-like"/>
    <property type="match status" value="1"/>
</dbReference>
<evidence type="ECO:0000313" key="3">
    <source>
        <dbReference type="Proteomes" id="UP001199919"/>
    </source>
</evidence>
<keyword evidence="3" id="KW-1185">Reference proteome</keyword>
<dbReference type="InterPro" id="IPR037171">
    <property type="entry name" value="NagB/RpiA_transferase-like"/>
</dbReference>
<dbReference type="Gene3D" id="3.40.50.10420">
    <property type="entry name" value="NagB/RpiA/CoA transferase-like"/>
    <property type="match status" value="1"/>
</dbReference>
<dbReference type="RefSeq" id="WP_232176237.1">
    <property type="nucleotide sequence ID" value="NZ_JAJPWV010000002.1"/>
</dbReference>
<comment type="caution">
    <text evidence="2">The sequence shown here is derived from an EMBL/GenBank/DDBJ whole genome shotgun (WGS) entry which is preliminary data.</text>
</comment>
<dbReference type="Pfam" id="PF02589">
    <property type="entry name" value="LUD_dom"/>
    <property type="match status" value="1"/>
</dbReference>
<name>A0ABS8TYP8_9SPHI</name>
<gene>
    <name evidence="2" type="ORF">LT679_05280</name>
</gene>
<organism evidence="2 3">
    <name type="scientific">Mucilaginibacter roseus</name>
    <dbReference type="NCBI Taxonomy" id="1528868"/>
    <lineage>
        <taxon>Bacteria</taxon>
        <taxon>Pseudomonadati</taxon>
        <taxon>Bacteroidota</taxon>
        <taxon>Sphingobacteriia</taxon>
        <taxon>Sphingobacteriales</taxon>
        <taxon>Sphingobacteriaceae</taxon>
        <taxon>Mucilaginibacter</taxon>
    </lineage>
</organism>
<dbReference type="PANTHER" id="PTHR43682">
    <property type="entry name" value="LACTATE UTILIZATION PROTEIN C"/>
    <property type="match status" value="1"/>
</dbReference>
<dbReference type="InterPro" id="IPR003741">
    <property type="entry name" value="LUD_dom"/>
</dbReference>
<accession>A0ABS8TYP8</accession>
<sequence length="195" mass="21657">MSRDSILKAIKQNQPELRPLPADVDFYFEQTEAAEKFKQVLEFIGGRFVEANNYAAVKASLENTFPQAQRWITAIDEFSELATLIQPGDPHELENVDVAIIKAHFGVAENGAVWVTEDLMGARALPFITQHLVILLNRNNIVPLMQQAYQLIAEKDYGYAAFIAGPSKTADIEQSLVIGAHGPRSLTVFLLDSDN</sequence>
<reference evidence="2 3" key="1">
    <citation type="submission" date="2021-12" db="EMBL/GenBank/DDBJ databases">
        <title>Mucilaginibacter roseus genome.</title>
        <authorList>
            <person name="Ferreira J.R."/>
            <person name="Newman J.D."/>
        </authorList>
    </citation>
    <scope>NUCLEOTIDE SEQUENCE [LARGE SCALE GENOMIC DNA]</scope>
    <source>
        <strain evidence="2 3">LMG 28454</strain>
    </source>
</reference>